<dbReference type="EMBL" id="ML179691">
    <property type="protein sequence ID" value="THU83029.1"/>
    <property type="molecule type" value="Genomic_DNA"/>
</dbReference>
<dbReference type="AlphaFoldDB" id="A0A4S8L3H6"/>
<organism evidence="1 2">
    <name type="scientific">Dendrothele bispora (strain CBS 962.96)</name>
    <dbReference type="NCBI Taxonomy" id="1314807"/>
    <lineage>
        <taxon>Eukaryota</taxon>
        <taxon>Fungi</taxon>
        <taxon>Dikarya</taxon>
        <taxon>Basidiomycota</taxon>
        <taxon>Agaricomycotina</taxon>
        <taxon>Agaricomycetes</taxon>
        <taxon>Agaricomycetidae</taxon>
        <taxon>Agaricales</taxon>
        <taxon>Agaricales incertae sedis</taxon>
        <taxon>Dendrothele</taxon>
    </lineage>
</organism>
<evidence type="ECO:0000313" key="2">
    <source>
        <dbReference type="Proteomes" id="UP000297245"/>
    </source>
</evidence>
<accession>A0A4S8L3H6</accession>
<name>A0A4S8L3H6_DENBC</name>
<sequence length="160" mass="18900">MGSDASRIRNDDYIQEDGQWGMKRTYKYMNGWVPALAVNARCNNDGKLLTNGEETRNISFYIFKYSLKHQLRNYNSSAVFAKTLAYHNAHSAHLNTLQERQRLFLFRLCHAMNREQELAAPMVISYLMGWGDMYKSHRYTPIYWTSFVGRLLEKFPELRK</sequence>
<proteinExistence type="predicted"/>
<dbReference type="Proteomes" id="UP000297245">
    <property type="component" value="Unassembled WGS sequence"/>
</dbReference>
<protein>
    <submittedName>
        <fullName evidence="1">Uncharacterized protein</fullName>
    </submittedName>
</protein>
<gene>
    <name evidence="1" type="ORF">K435DRAFT_823059</name>
</gene>
<dbReference type="OrthoDB" id="432234at2759"/>
<reference evidence="1 2" key="1">
    <citation type="journal article" date="2019" name="Nat. Ecol. Evol.">
        <title>Megaphylogeny resolves global patterns of mushroom evolution.</title>
        <authorList>
            <person name="Varga T."/>
            <person name="Krizsan K."/>
            <person name="Foldi C."/>
            <person name="Dima B."/>
            <person name="Sanchez-Garcia M."/>
            <person name="Sanchez-Ramirez S."/>
            <person name="Szollosi G.J."/>
            <person name="Szarkandi J.G."/>
            <person name="Papp V."/>
            <person name="Albert L."/>
            <person name="Andreopoulos W."/>
            <person name="Angelini C."/>
            <person name="Antonin V."/>
            <person name="Barry K.W."/>
            <person name="Bougher N.L."/>
            <person name="Buchanan P."/>
            <person name="Buyck B."/>
            <person name="Bense V."/>
            <person name="Catcheside P."/>
            <person name="Chovatia M."/>
            <person name="Cooper J."/>
            <person name="Damon W."/>
            <person name="Desjardin D."/>
            <person name="Finy P."/>
            <person name="Geml J."/>
            <person name="Haridas S."/>
            <person name="Hughes K."/>
            <person name="Justo A."/>
            <person name="Karasinski D."/>
            <person name="Kautmanova I."/>
            <person name="Kiss B."/>
            <person name="Kocsube S."/>
            <person name="Kotiranta H."/>
            <person name="LaButti K.M."/>
            <person name="Lechner B.E."/>
            <person name="Liimatainen K."/>
            <person name="Lipzen A."/>
            <person name="Lukacs Z."/>
            <person name="Mihaltcheva S."/>
            <person name="Morgado L.N."/>
            <person name="Niskanen T."/>
            <person name="Noordeloos M.E."/>
            <person name="Ohm R.A."/>
            <person name="Ortiz-Santana B."/>
            <person name="Ovrebo C."/>
            <person name="Racz N."/>
            <person name="Riley R."/>
            <person name="Savchenko A."/>
            <person name="Shiryaev A."/>
            <person name="Soop K."/>
            <person name="Spirin V."/>
            <person name="Szebenyi C."/>
            <person name="Tomsovsky M."/>
            <person name="Tulloss R.E."/>
            <person name="Uehling J."/>
            <person name="Grigoriev I.V."/>
            <person name="Vagvolgyi C."/>
            <person name="Papp T."/>
            <person name="Martin F.M."/>
            <person name="Miettinen O."/>
            <person name="Hibbett D.S."/>
            <person name="Nagy L.G."/>
        </authorList>
    </citation>
    <scope>NUCLEOTIDE SEQUENCE [LARGE SCALE GENOMIC DNA]</scope>
    <source>
        <strain evidence="1 2">CBS 962.96</strain>
    </source>
</reference>
<evidence type="ECO:0000313" key="1">
    <source>
        <dbReference type="EMBL" id="THU83029.1"/>
    </source>
</evidence>
<keyword evidence="2" id="KW-1185">Reference proteome</keyword>